<feature type="region of interest" description="Disordered" evidence="1">
    <location>
        <begin position="40"/>
        <end position="59"/>
    </location>
</feature>
<evidence type="ECO:0000256" key="1">
    <source>
        <dbReference type="SAM" id="MobiDB-lite"/>
    </source>
</evidence>
<name>I3X3C1_SINF2</name>
<evidence type="ECO:0000313" key="2">
    <source>
        <dbReference type="EMBL" id="AFL50377.1"/>
    </source>
</evidence>
<sequence>MTSNMDKGCEKAPDLSARYRPIALKAVLAAYSIGSAKAKPMPLRQEFQHHPGIYGNDED</sequence>
<reference evidence="2 3" key="1">
    <citation type="journal article" date="2012" name="J. Bacteriol.">
        <title>Complete genome sequence of the broad-host-range strain Sinorhizobium fredii USDA257.</title>
        <authorList>
            <person name="Schuldes J."/>
            <person name="Rodriguez Orbegoso M."/>
            <person name="Schmeisser C."/>
            <person name="Krishnan H.B."/>
            <person name="Daniel R."/>
            <person name="Streit W.R."/>
        </authorList>
    </citation>
    <scope>NUCLEOTIDE SEQUENCE [LARGE SCALE GENOMIC DNA]</scope>
    <source>
        <strain evidence="2 3">USDA 257</strain>
    </source>
</reference>
<dbReference type="RefSeq" id="WP_014762558.1">
    <property type="nucleotide sequence ID" value="NC_018000.1"/>
</dbReference>
<protein>
    <submittedName>
        <fullName evidence="2">Uncharacterized protein</fullName>
    </submittedName>
</protein>
<evidence type="ECO:0000313" key="3">
    <source>
        <dbReference type="Proteomes" id="UP000006180"/>
    </source>
</evidence>
<dbReference type="KEGG" id="sfd:USDA257_c17890"/>
<dbReference type="EMBL" id="CP003563">
    <property type="protein sequence ID" value="AFL50377.1"/>
    <property type="molecule type" value="Genomic_DNA"/>
</dbReference>
<dbReference type="HOGENOM" id="CLU_2958287_0_0_5"/>
<proteinExistence type="predicted"/>
<organism evidence="2 3">
    <name type="scientific">Sinorhizobium fredii (strain USDA 257)</name>
    <dbReference type="NCBI Taxonomy" id="1185652"/>
    <lineage>
        <taxon>Bacteria</taxon>
        <taxon>Pseudomonadati</taxon>
        <taxon>Pseudomonadota</taxon>
        <taxon>Alphaproteobacteria</taxon>
        <taxon>Hyphomicrobiales</taxon>
        <taxon>Rhizobiaceae</taxon>
        <taxon>Sinorhizobium/Ensifer group</taxon>
        <taxon>Sinorhizobium</taxon>
    </lineage>
</organism>
<accession>I3X3C1</accession>
<dbReference type="AlphaFoldDB" id="I3X3C1"/>
<dbReference type="Proteomes" id="UP000006180">
    <property type="component" value="Chromosome"/>
</dbReference>
<gene>
    <name evidence="2" type="ORF">USDA257_c17890</name>
</gene>